<dbReference type="PANTHER" id="PTHR44086:SF10">
    <property type="entry name" value="THIOSULFATE SULFURTRANSFERASE_RHODANESE-LIKE DOMAIN-CONTAINING PROTEIN 3"/>
    <property type="match status" value="1"/>
</dbReference>
<comment type="caution">
    <text evidence="3">The sequence shown here is derived from an EMBL/GenBank/DDBJ whole genome shotgun (WGS) entry which is preliminary data.</text>
</comment>
<gene>
    <name evidence="3" type="ORF">ACFFJ3_00325</name>
</gene>
<evidence type="ECO:0000313" key="3">
    <source>
        <dbReference type="EMBL" id="MFC0224969.1"/>
    </source>
</evidence>
<dbReference type="Gene3D" id="3.40.250.10">
    <property type="entry name" value="Rhodanese-like domain"/>
    <property type="match status" value="1"/>
</dbReference>
<dbReference type="SMART" id="SM00450">
    <property type="entry name" value="RHOD"/>
    <property type="match status" value="1"/>
</dbReference>
<evidence type="ECO:0000256" key="1">
    <source>
        <dbReference type="SAM" id="Phobius"/>
    </source>
</evidence>
<protein>
    <submittedName>
        <fullName evidence="3">Rhodanese family protein</fullName>
    </submittedName>
</protein>
<keyword evidence="1" id="KW-0472">Membrane</keyword>
<dbReference type="EMBL" id="JBHLXG010000003">
    <property type="protein sequence ID" value="MFC0224969.1"/>
    <property type="molecule type" value="Genomic_DNA"/>
</dbReference>
<evidence type="ECO:0000313" key="4">
    <source>
        <dbReference type="Proteomes" id="UP001589792"/>
    </source>
</evidence>
<proteinExistence type="predicted"/>
<dbReference type="InterPro" id="IPR001763">
    <property type="entry name" value="Rhodanese-like_dom"/>
</dbReference>
<keyword evidence="4" id="KW-1185">Reference proteome</keyword>
<accession>A0ABV6E860</accession>
<feature type="transmembrane region" description="Helical" evidence="1">
    <location>
        <begin position="118"/>
        <end position="136"/>
    </location>
</feature>
<dbReference type="Proteomes" id="UP001589792">
    <property type="component" value="Unassembled WGS sequence"/>
</dbReference>
<organism evidence="3 4">
    <name type="scientific">Serratia aquatilis</name>
    <dbReference type="NCBI Taxonomy" id="1737515"/>
    <lineage>
        <taxon>Bacteria</taxon>
        <taxon>Pseudomonadati</taxon>
        <taxon>Pseudomonadota</taxon>
        <taxon>Gammaproteobacteria</taxon>
        <taxon>Enterobacterales</taxon>
        <taxon>Yersiniaceae</taxon>
        <taxon>Serratia</taxon>
    </lineage>
</organism>
<sequence>MNVETITSQRAQALIGQGAHLLDIRSADEYAHEHIAQASLLPLTAIEKGEKLQQLTEQDVVIFHCQSGRRTAENAPLLATAVFPAKIYVLEGGLNGWKQQGNSVVKNKNQPLPIMRQVQIAAGSLILLGTILGYLFSSLFFLLPGFVGAGLIFAGVSGFCGMATLLAKMPWNNANS</sequence>
<reference evidence="3 4" key="1">
    <citation type="submission" date="2024-09" db="EMBL/GenBank/DDBJ databases">
        <authorList>
            <person name="Sun Q."/>
            <person name="Mori K."/>
        </authorList>
    </citation>
    <scope>NUCLEOTIDE SEQUENCE [LARGE SCALE GENOMIC DNA]</scope>
    <source>
        <strain evidence="3 4">CCM 8626</strain>
    </source>
</reference>
<dbReference type="InterPro" id="IPR021309">
    <property type="entry name" value="YgaP-like_TM"/>
</dbReference>
<dbReference type="Gene3D" id="6.10.140.1340">
    <property type="match status" value="1"/>
</dbReference>
<dbReference type="Pfam" id="PF00581">
    <property type="entry name" value="Rhodanese"/>
    <property type="match status" value="1"/>
</dbReference>
<feature type="transmembrane region" description="Helical" evidence="1">
    <location>
        <begin position="142"/>
        <end position="167"/>
    </location>
</feature>
<dbReference type="RefSeq" id="WP_380671839.1">
    <property type="nucleotide sequence ID" value="NZ_CP173186.1"/>
</dbReference>
<keyword evidence="1" id="KW-1133">Transmembrane helix</keyword>
<feature type="domain" description="Rhodanese" evidence="2">
    <location>
        <begin position="15"/>
        <end position="106"/>
    </location>
</feature>
<dbReference type="Pfam" id="PF11127">
    <property type="entry name" value="YgaP-like_TM"/>
    <property type="match status" value="1"/>
</dbReference>
<name>A0ABV6E860_9GAMM</name>
<dbReference type="PANTHER" id="PTHR44086">
    <property type="entry name" value="THIOSULFATE SULFURTRANSFERASE RDL2, MITOCHONDRIAL-RELATED"/>
    <property type="match status" value="1"/>
</dbReference>
<keyword evidence="1" id="KW-0812">Transmembrane</keyword>
<dbReference type="InterPro" id="IPR036873">
    <property type="entry name" value="Rhodanese-like_dom_sf"/>
</dbReference>
<evidence type="ECO:0000259" key="2">
    <source>
        <dbReference type="PROSITE" id="PS50206"/>
    </source>
</evidence>
<dbReference type="PROSITE" id="PS50206">
    <property type="entry name" value="RHODANESE_3"/>
    <property type="match status" value="1"/>
</dbReference>
<dbReference type="SUPFAM" id="SSF52821">
    <property type="entry name" value="Rhodanese/Cell cycle control phosphatase"/>
    <property type="match status" value="1"/>
</dbReference>